<accession>A0ABR0B986</accession>
<sequence>MRLNRATPIYRRAACTRSSRRRSGVGAVNPALTPLLGLLAPDLVDDATEWLREAADEDPAKTLVTMTLIASHLFYKAEHGVNPKVKSLNDALVFISTCLSVGYCDIFAMPDRGKQIASFIMVGGPALTPRALDAPRAAREAAAAAAQAETEAPNAQLLARLDRIAALLEARPAGDVGTSTAEGAAEGTSGAVKGRSRASVMAPTSTSTAPTWTSMSTEKGGPRRPRPLPHAERADHRLRLYPLVFLVDFLLRDPLRRRENRPCAPVRGPARHHLPWGTAPRVAAHESGHPPLAPLLNTRRAKTAKDLIGAICTVRTGEANDRFGEATVPDTGAELVLRVRVDGGTMKRGEQAVILGWDAEREEYIVAPLEEALRDARK</sequence>
<evidence type="ECO:0000313" key="3">
    <source>
        <dbReference type="Proteomes" id="UP001234178"/>
    </source>
</evidence>
<evidence type="ECO:0000256" key="1">
    <source>
        <dbReference type="SAM" id="MobiDB-lite"/>
    </source>
</evidence>
<dbReference type="EMBL" id="JAOYFB010000041">
    <property type="protein sequence ID" value="KAK4045147.1"/>
    <property type="molecule type" value="Genomic_DNA"/>
</dbReference>
<keyword evidence="3" id="KW-1185">Reference proteome</keyword>
<proteinExistence type="predicted"/>
<evidence type="ECO:0000313" key="2">
    <source>
        <dbReference type="EMBL" id="KAK4045147.1"/>
    </source>
</evidence>
<protein>
    <submittedName>
        <fullName evidence="2">Uncharacterized protein</fullName>
    </submittedName>
</protein>
<organism evidence="2 3">
    <name type="scientific">Daphnia magna</name>
    <dbReference type="NCBI Taxonomy" id="35525"/>
    <lineage>
        <taxon>Eukaryota</taxon>
        <taxon>Metazoa</taxon>
        <taxon>Ecdysozoa</taxon>
        <taxon>Arthropoda</taxon>
        <taxon>Crustacea</taxon>
        <taxon>Branchiopoda</taxon>
        <taxon>Diplostraca</taxon>
        <taxon>Cladocera</taxon>
        <taxon>Anomopoda</taxon>
        <taxon>Daphniidae</taxon>
        <taxon>Daphnia</taxon>
    </lineage>
</organism>
<reference evidence="2 3" key="1">
    <citation type="journal article" date="2023" name="Nucleic Acids Res.">
        <title>The hologenome of Daphnia magna reveals possible DNA methylation and microbiome-mediated evolution of the host genome.</title>
        <authorList>
            <person name="Chaturvedi A."/>
            <person name="Li X."/>
            <person name="Dhandapani V."/>
            <person name="Marshall H."/>
            <person name="Kissane S."/>
            <person name="Cuenca-Cambronero M."/>
            <person name="Asole G."/>
            <person name="Calvet F."/>
            <person name="Ruiz-Romero M."/>
            <person name="Marangio P."/>
            <person name="Guigo R."/>
            <person name="Rago D."/>
            <person name="Mirbahai L."/>
            <person name="Eastwood N."/>
            <person name="Colbourne J.K."/>
            <person name="Zhou J."/>
            <person name="Mallon E."/>
            <person name="Orsini L."/>
        </authorList>
    </citation>
    <scope>NUCLEOTIDE SEQUENCE [LARGE SCALE GENOMIC DNA]</scope>
    <source>
        <strain evidence="2">LRV0_1</strain>
    </source>
</reference>
<feature type="compositionally biased region" description="Low complexity" evidence="1">
    <location>
        <begin position="201"/>
        <end position="217"/>
    </location>
</feature>
<name>A0ABR0B986_9CRUS</name>
<feature type="compositionally biased region" description="Low complexity" evidence="1">
    <location>
        <begin position="175"/>
        <end position="191"/>
    </location>
</feature>
<dbReference type="SUPFAM" id="SSF81324">
    <property type="entry name" value="Voltage-gated potassium channels"/>
    <property type="match status" value="1"/>
</dbReference>
<gene>
    <name evidence="2" type="ORF">OUZ56_032555</name>
</gene>
<dbReference type="Proteomes" id="UP001234178">
    <property type="component" value="Unassembled WGS sequence"/>
</dbReference>
<comment type="caution">
    <text evidence="2">The sequence shown here is derived from an EMBL/GenBank/DDBJ whole genome shotgun (WGS) entry which is preliminary data.</text>
</comment>
<feature type="region of interest" description="Disordered" evidence="1">
    <location>
        <begin position="175"/>
        <end position="229"/>
    </location>
</feature>